<evidence type="ECO:0000256" key="1">
    <source>
        <dbReference type="ARBA" id="ARBA00022786"/>
    </source>
</evidence>
<dbReference type="InterPro" id="IPR001810">
    <property type="entry name" value="F-box_dom"/>
</dbReference>
<evidence type="ECO:0000313" key="3">
    <source>
        <dbReference type="EMBL" id="KAF0701397.1"/>
    </source>
</evidence>
<evidence type="ECO:0000313" key="4">
    <source>
        <dbReference type="EMBL" id="VFT84988.1"/>
    </source>
</evidence>
<proteinExistence type="predicted"/>
<dbReference type="PANTHER" id="PTHR12874">
    <property type="entry name" value="F-BOX ONLY PROTEIN 48-RELATED"/>
    <property type="match status" value="1"/>
</dbReference>
<dbReference type="EMBL" id="CAADRA010005112">
    <property type="protein sequence ID" value="VFT84988.1"/>
    <property type="molecule type" value="Genomic_DNA"/>
</dbReference>
<reference evidence="4 5" key="1">
    <citation type="submission" date="2019-03" db="EMBL/GenBank/DDBJ databases">
        <authorList>
            <person name="Gaulin E."/>
            <person name="Dumas B."/>
        </authorList>
    </citation>
    <scope>NUCLEOTIDE SEQUENCE [LARGE SCALE GENOMIC DNA]</scope>
    <source>
        <strain evidence="4">CBS 568.67</strain>
    </source>
</reference>
<name>A0A485KJE3_9STRA</name>
<evidence type="ECO:0000313" key="5">
    <source>
        <dbReference type="Proteomes" id="UP000332933"/>
    </source>
</evidence>
<dbReference type="GO" id="GO:0019005">
    <property type="term" value="C:SCF ubiquitin ligase complex"/>
    <property type="evidence" value="ECO:0007669"/>
    <property type="project" value="TreeGrafter"/>
</dbReference>
<gene>
    <name evidence="4" type="primary">Aste57867_8099</name>
    <name evidence="3" type="ORF">As57867_008069</name>
    <name evidence="4" type="ORF">ASTE57867_8099</name>
</gene>
<feature type="domain" description="F-box" evidence="2">
    <location>
        <begin position="107"/>
        <end position="153"/>
    </location>
</feature>
<accession>A0A485KJE3</accession>
<dbReference type="GO" id="GO:0031146">
    <property type="term" value="P:SCF-dependent proteasomal ubiquitin-dependent protein catabolic process"/>
    <property type="evidence" value="ECO:0007669"/>
    <property type="project" value="TreeGrafter"/>
</dbReference>
<keyword evidence="5" id="KW-1185">Reference proteome</keyword>
<dbReference type="GO" id="GO:0005737">
    <property type="term" value="C:cytoplasm"/>
    <property type="evidence" value="ECO:0007669"/>
    <property type="project" value="TreeGrafter"/>
</dbReference>
<dbReference type="AlphaFoldDB" id="A0A485KJE3"/>
<dbReference type="Proteomes" id="UP000332933">
    <property type="component" value="Unassembled WGS sequence"/>
</dbReference>
<dbReference type="Pfam" id="PF19270">
    <property type="entry name" value="FBO_C"/>
    <property type="match status" value="1"/>
</dbReference>
<dbReference type="OrthoDB" id="2117972at2759"/>
<dbReference type="InterPro" id="IPR045464">
    <property type="entry name" value="Hrt3/FBXO9_C"/>
</dbReference>
<reference evidence="3" key="2">
    <citation type="submission" date="2019-06" db="EMBL/GenBank/DDBJ databases">
        <title>Genomics analysis of Aphanomyces spp. identifies a new class of oomycete effector associated with host adaptation.</title>
        <authorList>
            <person name="Gaulin E."/>
        </authorList>
    </citation>
    <scope>NUCLEOTIDE SEQUENCE</scope>
    <source>
        <strain evidence="3">CBS 578.67</strain>
    </source>
</reference>
<dbReference type="SUPFAM" id="SSF81383">
    <property type="entry name" value="F-box domain"/>
    <property type="match status" value="1"/>
</dbReference>
<organism evidence="4 5">
    <name type="scientific">Aphanomyces stellatus</name>
    <dbReference type="NCBI Taxonomy" id="120398"/>
    <lineage>
        <taxon>Eukaryota</taxon>
        <taxon>Sar</taxon>
        <taxon>Stramenopiles</taxon>
        <taxon>Oomycota</taxon>
        <taxon>Saprolegniomycetes</taxon>
        <taxon>Saprolegniales</taxon>
        <taxon>Verrucalvaceae</taxon>
        <taxon>Aphanomyces</taxon>
    </lineage>
</organism>
<keyword evidence="1" id="KW-0833">Ubl conjugation pathway</keyword>
<dbReference type="InterPro" id="IPR036047">
    <property type="entry name" value="F-box-like_dom_sf"/>
</dbReference>
<dbReference type="Gene3D" id="1.20.1280.50">
    <property type="match status" value="1"/>
</dbReference>
<dbReference type="EMBL" id="VJMH01005091">
    <property type="protein sequence ID" value="KAF0701397.1"/>
    <property type="molecule type" value="Genomic_DNA"/>
</dbReference>
<sequence>MLASYPHENRARTRRDEAAEELERALNESLQPDFLAEIVAAEMQMRQLNVAAAHRQTAVVAPLSPQTSTSLKGSIQDEDDDLVDTDGDATALACESTVPDDVDLNADVPFCNLPERMLLLLLEFLDEDSIGLFGSVCHRFHATARSDSVWAMMCKRVFSVQSSGRAVQLRRYKSWAHMFLARPRVKYQGTSIAHPAVVLSPTGFYVLRITYYKTPEINMWSDLPKNAILQAIYYRYFCFKRDGTVLYAMTHRHPREMAEGFLHRHKDVFQGRFSFQKGVAFVDVNVGHSLLQFEFRLATRWRAPNTRLVLLSHALYNPNDIMRRHPHYFDTAEEEFNFRRHWVL</sequence>
<evidence type="ECO:0000259" key="2">
    <source>
        <dbReference type="PROSITE" id="PS50181"/>
    </source>
</evidence>
<dbReference type="PROSITE" id="PS50181">
    <property type="entry name" value="FBOX"/>
    <property type="match status" value="1"/>
</dbReference>
<dbReference type="PANTHER" id="PTHR12874:SF9">
    <property type="entry name" value="F-BOX ONLY PROTEIN 48"/>
    <property type="match status" value="1"/>
</dbReference>
<protein>
    <submittedName>
        <fullName evidence="4">Aste57867_8099 protein</fullName>
    </submittedName>
</protein>
<dbReference type="Pfam" id="PF12937">
    <property type="entry name" value="F-box-like"/>
    <property type="match status" value="1"/>
</dbReference>